<dbReference type="PROSITE" id="PS00411">
    <property type="entry name" value="KINESIN_MOTOR_1"/>
    <property type="match status" value="1"/>
</dbReference>
<dbReference type="InterPro" id="IPR027417">
    <property type="entry name" value="P-loop_NTPase"/>
</dbReference>
<dbReference type="InterPro" id="IPR019821">
    <property type="entry name" value="Kinesin_motor_CS"/>
</dbReference>
<name>V6LYP1_9EUKA</name>
<evidence type="ECO:0000313" key="6">
    <source>
        <dbReference type="EMBL" id="EST48846.1"/>
    </source>
</evidence>
<dbReference type="GO" id="GO:0005871">
    <property type="term" value="C:kinesin complex"/>
    <property type="evidence" value="ECO:0007669"/>
    <property type="project" value="TreeGrafter"/>
</dbReference>
<proteinExistence type="inferred from homology"/>
<dbReference type="GO" id="GO:0007018">
    <property type="term" value="P:microtubule-based movement"/>
    <property type="evidence" value="ECO:0007669"/>
    <property type="project" value="InterPro"/>
</dbReference>
<keyword evidence="3 4" id="KW-0505">Motor protein</keyword>
<dbReference type="EMBL" id="AUWU02000008">
    <property type="protein sequence ID" value="KAH0569867.1"/>
    <property type="molecule type" value="Genomic_DNA"/>
</dbReference>
<dbReference type="InterPro" id="IPR027640">
    <property type="entry name" value="Kinesin-like_fam"/>
</dbReference>
<dbReference type="OrthoDB" id="123929at2759"/>
<keyword evidence="1 3" id="KW-0547">Nucleotide-binding</keyword>
<feature type="domain" description="Kinesin motor" evidence="5">
    <location>
        <begin position="19"/>
        <end position="320"/>
    </location>
</feature>
<reference evidence="7" key="2">
    <citation type="submission" date="2020-12" db="EMBL/GenBank/DDBJ databases">
        <title>New Spironucleus salmonicida genome in near-complete chromosomes.</title>
        <authorList>
            <person name="Xu F."/>
            <person name="Kurt Z."/>
            <person name="Jimenez-Gonzalez A."/>
            <person name="Astvaldsson A."/>
            <person name="Andersson J.O."/>
            <person name="Svard S.G."/>
        </authorList>
    </citation>
    <scope>NUCLEOTIDE SEQUENCE</scope>
    <source>
        <strain evidence="7">ATCC 50377</strain>
    </source>
</reference>
<organism evidence="6">
    <name type="scientific">Spironucleus salmonicida</name>
    <dbReference type="NCBI Taxonomy" id="348837"/>
    <lineage>
        <taxon>Eukaryota</taxon>
        <taxon>Metamonada</taxon>
        <taxon>Diplomonadida</taxon>
        <taxon>Hexamitidae</taxon>
        <taxon>Hexamitinae</taxon>
        <taxon>Spironucleus</taxon>
    </lineage>
</organism>
<evidence type="ECO:0000313" key="8">
    <source>
        <dbReference type="Proteomes" id="UP000018208"/>
    </source>
</evidence>
<keyword evidence="4" id="KW-0493">Microtubule</keyword>
<dbReference type="PANTHER" id="PTHR24115">
    <property type="entry name" value="KINESIN-RELATED"/>
    <property type="match status" value="1"/>
</dbReference>
<evidence type="ECO:0000256" key="3">
    <source>
        <dbReference type="PROSITE-ProRule" id="PRU00283"/>
    </source>
</evidence>
<dbReference type="EMBL" id="KI545975">
    <property type="protein sequence ID" value="EST48846.1"/>
    <property type="molecule type" value="Genomic_DNA"/>
</dbReference>
<dbReference type="PROSITE" id="PS50067">
    <property type="entry name" value="KINESIN_MOTOR_2"/>
    <property type="match status" value="1"/>
</dbReference>
<evidence type="ECO:0000256" key="2">
    <source>
        <dbReference type="ARBA" id="ARBA00022840"/>
    </source>
</evidence>
<keyword evidence="2 3" id="KW-0067">ATP-binding</keyword>
<evidence type="ECO:0000256" key="4">
    <source>
        <dbReference type="RuleBase" id="RU000394"/>
    </source>
</evidence>
<dbReference type="VEuPathDB" id="GiardiaDB:SS50377_27839"/>
<dbReference type="InterPro" id="IPR036961">
    <property type="entry name" value="Kinesin_motor_dom_sf"/>
</dbReference>
<evidence type="ECO:0000313" key="7">
    <source>
        <dbReference type="EMBL" id="KAH0569867.1"/>
    </source>
</evidence>
<dbReference type="Gene3D" id="3.40.850.10">
    <property type="entry name" value="Kinesin motor domain"/>
    <property type="match status" value="1"/>
</dbReference>
<dbReference type="GO" id="GO:0005874">
    <property type="term" value="C:microtubule"/>
    <property type="evidence" value="ECO:0007669"/>
    <property type="project" value="UniProtKB-KW"/>
</dbReference>
<dbReference type="GO" id="GO:0003777">
    <property type="term" value="F:microtubule motor activity"/>
    <property type="evidence" value="ECO:0007669"/>
    <property type="project" value="InterPro"/>
</dbReference>
<feature type="binding site" evidence="3">
    <location>
        <begin position="99"/>
        <end position="106"/>
    </location>
    <ligand>
        <name>ATP</name>
        <dbReference type="ChEBI" id="CHEBI:30616"/>
    </ligand>
</feature>
<evidence type="ECO:0000256" key="1">
    <source>
        <dbReference type="ARBA" id="ARBA00022741"/>
    </source>
</evidence>
<sequence>MDLTASQLTSSVSAAPPAPISVIARVRPAFPKERVSDVPCIRAEGNFVITHDPITGIETSHEFDTALPSNSTNSDAFEALFPLLSAAEQGFPLLELSYGVTSAGKSHTLFGSQNEPGVFQMAVFHLLQSSEVEISAVQIYMNQAQDLITGSILRIIGTGSDPLPARAWKAITTESLQSQLSQILQNREVASTKLNSASSRSHCLVFVRIRSSTICFVDLAGSEPHQQEASKQVQQEGAFIRTSLLMLDRSLKELRNAAKTSSLATSFRSSALTMALRPFLQLRNKRLAAQICMFLNLHQCVDGFQSNKETLQLGLVTKEIRNYAKTPSRIQGVNRSVRSVCGSMVGSVVGRDSVVEIEGSVVQIGQKEWEGVLQQLYDVSEQLQEVENEYENDIFSARSDFAEEMKQMIEIEVNFERMEWLGVVRERDLEIQRLRELLGERGERGENGELGE</sequence>
<dbReference type="GO" id="GO:0016887">
    <property type="term" value="F:ATP hydrolysis activity"/>
    <property type="evidence" value="ECO:0007669"/>
    <property type="project" value="TreeGrafter"/>
</dbReference>
<dbReference type="AlphaFoldDB" id="V6LYP1"/>
<dbReference type="PRINTS" id="PR00380">
    <property type="entry name" value="KINESINHEAVY"/>
</dbReference>
<keyword evidence="8" id="KW-1185">Reference proteome</keyword>
<dbReference type="SUPFAM" id="SSF52540">
    <property type="entry name" value="P-loop containing nucleoside triphosphate hydrolases"/>
    <property type="match status" value="1"/>
</dbReference>
<dbReference type="GO" id="GO:0005524">
    <property type="term" value="F:ATP binding"/>
    <property type="evidence" value="ECO:0007669"/>
    <property type="project" value="UniProtKB-UniRule"/>
</dbReference>
<gene>
    <name evidence="6" type="ORF">SS50377_10942</name>
    <name evidence="7" type="ORF">SS50377_27839</name>
</gene>
<dbReference type="Pfam" id="PF00225">
    <property type="entry name" value="Kinesin"/>
    <property type="match status" value="1"/>
</dbReference>
<dbReference type="GO" id="GO:0008017">
    <property type="term" value="F:microtubule binding"/>
    <property type="evidence" value="ECO:0007669"/>
    <property type="project" value="InterPro"/>
</dbReference>
<protein>
    <recommendedName>
        <fullName evidence="4">Kinesin-like protein</fullName>
    </recommendedName>
</protein>
<reference evidence="6 7" key="1">
    <citation type="journal article" date="2014" name="PLoS Genet.">
        <title>The Genome of Spironucleus salmonicida Highlights a Fish Pathogen Adapted to Fluctuating Environments.</title>
        <authorList>
            <person name="Xu F."/>
            <person name="Jerlstrom-Hultqvist J."/>
            <person name="Einarsson E."/>
            <person name="Astvaldsson A."/>
            <person name="Svard S.G."/>
            <person name="Andersson J.O."/>
        </authorList>
    </citation>
    <scope>NUCLEOTIDE SEQUENCE</scope>
    <source>
        <strain evidence="7">ATCC 50377</strain>
    </source>
</reference>
<evidence type="ECO:0000259" key="5">
    <source>
        <dbReference type="PROSITE" id="PS50067"/>
    </source>
</evidence>
<comment type="similarity">
    <text evidence="3 4">Belongs to the TRAFAC class myosin-kinesin ATPase superfamily. Kinesin family.</text>
</comment>
<dbReference type="SMART" id="SM00129">
    <property type="entry name" value="KISc"/>
    <property type="match status" value="1"/>
</dbReference>
<dbReference type="PANTHER" id="PTHR24115:SF578">
    <property type="entry name" value="KINESIN-LIKE PROTEIN KIFC1"/>
    <property type="match status" value="1"/>
</dbReference>
<dbReference type="Proteomes" id="UP000018208">
    <property type="component" value="Unassembled WGS sequence"/>
</dbReference>
<dbReference type="InterPro" id="IPR001752">
    <property type="entry name" value="Kinesin_motor_dom"/>
</dbReference>
<accession>V6LYP1</accession>